<evidence type="ECO:0000256" key="7">
    <source>
        <dbReference type="ARBA" id="ARBA00023136"/>
    </source>
</evidence>
<feature type="domain" description="ABC transporter" evidence="9">
    <location>
        <begin position="7"/>
        <end position="243"/>
    </location>
</feature>
<dbReference type="SMART" id="SM00382">
    <property type="entry name" value="AAA"/>
    <property type="match status" value="2"/>
</dbReference>
<dbReference type="RefSeq" id="WP_015360239.1">
    <property type="nucleotide sequence ID" value="NC_020134.1"/>
</dbReference>
<dbReference type="NCBIfam" id="TIGR04520">
    <property type="entry name" value="ECF_ATPase_1"/>
    <property type="match status" value="1"/>
</dbReference>
<dbReference type="PROSITE" id="PS00211">
    <property type="entry name" value="ABC_TRANSPORTER_1"/>
    <property type="match status" value="2"/>
</dbReference>
<dbReference type="InterPro" id="IPR017871">
    <property type="entry name" value="ABC_transporter-like_CS"/>
</dbReference>
<dbReference type="PANTHER" id="PTHR43553">
    <property type="entry name" value="HEAVY METAL TRANSPORTER"/>
    <property type="match status" value="1"/>
</dbReference>
<dbReference type="SUPFAM" id="SSF52540">
    <property type="entry name" value="P-loop containing nucleoside triphosphate hydrolases"/>
    <property type="match status" value="2"/>
</dbReference>
<dbReference type="Pfam" id="PF00005">
    <property type="entry name" value="ABC_tran"/>
    <property type="match status" value="2"/>
</dbReference>
<comment type="function">
    <text evidence="8">ATP-binding (A) component of a common energy-coupling factor (ECF) ABC-transporter complex.</text>
</comment>
<keyword evidence="5 8" id="KW-0067">ATP-binding</keyword>
<protein>
    <recommendedName>
        <fullName evidence="8">Energy-coupling factor transporter ATP-binding protein EcfA2</fullName>
        <ecNumber evidence="8">7.-.-.-</ecNumber>
    </recommendedName>
</protein>
<dbReference type="GO" id="GO:0042626">
    <property type="term" value="F:ATPase-coupled transmembrane transporter activity"/>
    <property type="evidence" value="ECO:0007669"/>
    <property type="project" value="TreeGrafter"/>
</dbReference>
<evidence type="ECO:0000313" key="11">
    <source>
        <dbReference type="Proteomes" id="UP000011220"/>
    </source>
</evidence>
<dbReference type="InterPro" id="IPR003593">
    <property type="entry name" value="AAA+_ATPase"/>
</dbReference>
<name>L7VVH1_THES1</name>
<comment type="subcellular location">
    <subcellularLocation>
        <location evidence="1 8">Cell membrane</location>
        <topology evidence="1 8">Peripheral membrane protein</topology>
    </subcellularLocation>
</comment>
<reference evidence="10 11" key="1">
    <citation type="journal article" date="2013" name="Genome Announc.">
        <title>Complete genome sequence of Clostridium stercorarium subsp. stercorarium strain DSM 8532, a thermophilic degrader of plant cell wall fibers.</title>
        <authorList>
            <person name="Poehlein A."/>
            <person name="Zverlov V.V."/>
            <person name="Daniel R."/>
            <person name="Schwarz W.H."/>
            <person name="Liebl W."/>
        </authorList>
    </citation>
    <scope>NUCLEOTIDE SEQUENCE [LARGE SCALE GENOMIC DNA]</scope>
    <source>
        <strain evidence="11">ATCC 35414 / DSM 8532 / NCIMB 11754</strain>
    </source>
</reference>
<dbReference type="KEGG" id="css:Cst_c26130"/>
<dbReference type="CDD" id="cd03225">
    <property type="entry name" value="ABC_cobalt_CbiO_domain1"/>
    <property type="match status" value="2"/>
</dbReference>
<comment type="subunit">
    <text evidence="8">Forms a stable energy-coupling factor (ECF) transporter complex composed of 2 membrane-embedded substrate-binding proteins (S component), 2 ATP-binding proteins (A component) and 2 transmembrane proteins (T component).</text>
</comment>
<sequence>MEAIVAKDLEHVYLSRGGNEPARALNNISFSINEGEFVAIVGRNGSGKSTLAKHLNALLLPTGGTVCVFGKYTNAEDLIWEIRSQVGMVFQNPDNQIVATTVEEDVAFGPENLGVAPEEIRKRVNESLEKVNMLKYIHHSPHMLSGGQKQRVAIAGVLAMNPKCLVLDEATSMLDPTGRRDVIRILQKLNKEDGITVILITHHMDEAAHADRVMVINRGSLVLEGTPREVFANSEILKKAGLDIPEVTSLYIRAVNEGIVKGGEIPVLMDELEKVLLKLDFVDSRKQERTHESPDGITESREKIIEIKNLSYVYMPGTPYERKALDNVSLDVYRGEILGIIGQTGSGKSTLIQHLNGLLTPTEGSINVAGIVPKGKALKELRRRVGLIFQNPEDQLFEETVEKDIAFGLKKMGLPDEEIEKRVIEAAEITGLPKEVLGRSPFELSGGQKRRVAIAGVIAMNPEILVLDEPTAGLDPAGSTEMYQFLLKLRKEKNTTIIVVSHTMEHVAYYCDRVAVMNHGKLVLAGKTREVFSKREFLAEMGLDVPQITEIFYRLNKKFPFVRKDILTVEEGIEELKRVLKK</sequence>
<dbReference type="PROSITE" id="PS50893">
    <property type="entry name" value="ABC_TRANSPORTER_2"/>
    <property type="match status" value="2"/>
</dbReference>
<evidence type="ECO:0000256" key="6">
    <source>
        <dbReference type="ARBA" id="ARBA00022967"/>
    </source>
</evidence>
<dbReference type="STRING" id="1121335.Cst_c26130"/>
<dbReference type="PANTHER" id="PTHR43553:SF24">
    <property type="entry name" value="ENERGY-COUPLING FACTOR TRANSPORTER ATP-BINDING PROTEIN ECFA1"/>
    <property type="match status" value="1"/>
</dbReference>
<dbReference type="NCBIfam" id="TIGR04521">
    <property type="entry name" value="ECF_ATPase_2"/>
    <property type="match status" value="1"/>
</dbReference>
<dbReference type="Gene3D" id="3.40.50.300">
    <property type="entry name" value="P-loop containing nucleotide triphosphate hydrolases"/>
    <property type="match status" value="2"/>
</dbReference>
<feature type="domain" description="ABC transporter" evidence="9">
    <location>
        <begin position="305"/>
        <end position="544"/>
    </location>
</feature>
<dbReference type="AlphaFoldDB" id="L7VVH1"/>
<keyword evidence="2 8" id="KW-0813">Transport</keyword>
<dbReference type="PATRIC" id="fig|1121335.3.peg.2620"/>
<accession>L7VVH1</accession>
<dbReference type="eggNOG" id="COG1129">
    <property type="taxonomic scope" value="Bacteria"/>
</dbReference>
<evidence type="ECO:0000256" key="8">
    <source>
        <dbReference type="RuleBase" id="RU365104"/>
    </source>
</evidence>
<proteinExistence type="inferred from homology"/>
<dbReference type="InterPro" id="IPR027417">
    <property type="entry name" value="P-loop_NTPase"/>
</dbReference>
<comment type="similarity">
    <text evidence="8">Belongs to the ABC transporter superfamily. Energy-coupling factor EcfA family.</text>
</comment>
<dbReference type="KEGG" id="csd:Clst_2501"/>
<keyword evidence="4 8" id="KW-0547">Nucleotide-binding</keyword>
<evidence type="ECO:0000313" key="10">
    <source>
        <dbReference type="EMBL" id="AGC69563.1"/>
    </source>
</evidence>
<dbReference type="InterPro" id="IPR003439">
    <property type="entry name" value="ABC_transporter-like_ATP-bd"/>
</dbReference>
<evidence type="ECO:0000256" key="4">
    <source>
        <dbReference type="ARBA" id="ARBA00022741"/>
    </source>
</evidence>
<dbReference type="InterPro" id="IPR050095">
    <property type="entry name" value="ECF_ABC_transporter_ATP-bd"/>
</dbReference>
<dbReference type="EMBL" id="CP004044">
    <property type="protein sequence ID" value="AGC69563.1"/>
    <property type="molecule type" value="Genomic_DNA"/>
</dbReference>
<dbReference type="FunFam" id="3.40.50.300:FF:000224">
    <property type="entry name" value="Energy-coupling factor transporter ATP-binding protein EcfA"/>
    <property type="match status" value="2"/>
</dbReference>
<dbReference type="NCBIfam" id="NF010167">
    <property type="entry name" value="PRK13648.1"/>
    <property type="match status" value="2"/>
</dbReference>
<evidence type="ECO:0000259" key="9">
    <source>
        <dbReference type="PROSITE" id="PS50893"/>
    </source>
</evidence>
<dbReference type="GO" id="GO:0016887">
    <property type="term" value="F:ATP hydrolysis activity"/>
    <property type="evidence" value="ECO:0007669"/>
    <property type="project" value="InterPro"/>
</dbReference>
<evidence type="ECO:0000256" key="2">
    <source>
        <dbReference type="ARBA" id="ARBA00022448"/>
    </source>
</evidence>
<dbReference type="InterPro" id="IPR015856">
    <property type="entry name" value="ABC_transpr_CbiO/EcfA_su"/>
</dbReference>
<dbReference type="InterPro" id="IPR030947">
    <property type="entry name" value="EcfA_1"/>
</dbReference>
<keyword evidence="7 8" id="KW-0472">Membrane</keyword>
<keyword evidence="6" id="KW-1278">Translocase</keyword>
<dbReference type="InterPro" id="IPR030946">
    <property type="entry name" value="EcfA2"/>
</dbReference>
<dbReference type="GO" id="GO:0043190">
    <property type="term" value="C:ATP-binding cassette (ABC) transporter complex"/>
    <property type="evidence" value="ECO:0007669"/>
    <property type="project" value="TreeGrafter"/>
</dbReference>
<dbReference type="Proteomes" id="UP000011220">
    <property type="component" value="Chromosome"/>
</dbReference>
<keyword evidence="11" id="KW-1185">Reference proteome</keyword>
<keyword evidence="3 8" id="KW-1003">Cell membrane</keyword>
<evidence type="ECO:0000256" key="1">
    <source>
        <dbReference type="ARBA" id="ARBA00004202"/>
    </source>
</evidence>
<dbReference type="EC" id="7.-.-.-" evidence="8"/>
<evidence type="ECO:0000256" key="5">
    <source>
        <dbReference type="ARBA" id="ARBA00022840"/>
    </source>
</evidence>
<evidence type="ECO:0000256" key="3">
    <source>
        <dbReference type="ARBA" id="ARBA00022475"/>
    </source>
</evidence>
<dbReference type="GO" id="GO:0005524">
    <property type="term" value="F:ATP binding"/>
    <property type="evidence" value="ECO:0007669"/>
    <property type="project" value="UniProtKB-UniRule"/>
</dbReference>
<organism evidence="10 11">
    <name type="scientific">Thermoclostridium stercorarium (strain ATCC 35414 / DSM 8532 / NCIMB 11754)</name>
    <name type="common">Clostridium stercorarium</name>
    <dbReference type="NCBI Taxonomy" id="1121335"/>
    <lineage>
        <taxon>Bacteria</taxon>
        <taxon>Bacillati</taxon>
        <taxon>Bacillota</taxon>
        <taxon>Clostridia</taxon>
        <taxon>Eubacteriales</taxon>
        <taxon>Oscillospiraceae</taxon>
        <taxon>Thermoclostridium</taxon>
    </lineage>
</organism>
<gene>
    <name evidence="10" type="primary">cbiO</name>
    <name evidence="10" type="ordered locus">Cst_c26130</name>
</gene>